<dbReference type="InterPro" id="IPR020311">
    <property type="entry name" value="Uncharacterised_Rv0898c"/>
</dbReference>
<dbReference type="RefSeq" id="WP_144642273.1">
    <property type="nucleotide sequence ID" value="NZ_BNAX01000002.1"/>
</dbReference>
<organism evidence="2 3">
    <name type="scientific">Amycolatopsis acidiphila</name>
    <dbReference type="NCBI Taxonomy" id="715473"/>
    <lineage>
        <taxon>Bacteria</taxon>
        <taxon>Bacillati</taxon>
        <taxon>Actinomycetota</taxon>
        <taxon>Actinomycetes</taxon>
        <taxon>Pseudonocardiales</taxon>
        <taxon>Pseudonocardiaceae</taxon>
        <taxon>Amycolatopsis</taxon>
    </lineage>
</organism>
<keyword evidence="3" id="KW-1185">Reference proteome</keyword>
<feature type="compositionally biased region" description="Basic and acidic residues" evidence="1">
    <location>
        <begin position="71"/>
        <end position="80"/>
    </location>
</feature>
<evidence type="ECO:0000256" key="1">
    <source>
        <dbReference type="SAM" id="MobiDB-lite"/>
    </source>
</evidence>
<name>A0A558A558_9PSEU</name>
<evidence type="ECO:0000313" key="3">
    <source>
        <dbReference type="Proteomes" id="UP000318578"/>
    </source>
</evidence>
<dbReference type="EMBL" id="VJZA01000048">
    <property type="protein sequence ID" value="TVT19358.1"/>
    <property type="molecule type" value="Genomic_DNA"/>
</dbReference>
<dbReference type="AlphaFoldDB" id="A0A558A558"/>
<proteinExistence type="predicted"/>
<dbReference type="OrthoDB" id="7376174at2"/>
<sequence length="80" mass="9365">MTDKDIIGNIDELIAEEHKLREKATGAGLDDADRTRIKQVEEQLDQCWDLLRQRRARREFGEDESVAEARPISEVEHYQQ</sequence>
<comment type="caution">
    <text evidence="2">The sequence shown here is derived from an EMBL/GenBank/DDBJ whole genome shotgun (WGS) entry which is preliminary data.</text>
</comment>
<reference evidence="2 3" key="1">
    <citation type="submission" date="2019-07" db="EMBL/GenBank/DDBJ databases">
        <title>New species of Amycolatopsis and Streptomyces.</title>
        <authorList>
            <person name="Duangmal K."/>
            <person name="Teo W.F.A."/>
            <person name="Lipun K."/>
        </authorList>
    </citation>
    <scope>NUCLEOTIDE SEQUENCE [LARGE SCALE GENOMIC DNA]</scope>
    <source>
        <strain evidence="2 3">JCM 30562</strain>
    </source>
</reference>
<protein>
    <submittedName>
        <fullName evidence="2">DUF2630 family protein</fullName>
    </submittedName>
</protein>
<gene>
    <name evidence="2" type="ORF">FNH06_24690</name>
</gene>
<feature type="region of interest" description="Disordered" evidence="1">
    <location>
        <begin position="60"/>
        <end position="80"/>
    </location>
</feature>
<accession>A0A558A558</accession>
<dbReference type="Pfam" id="PF10944">
    <property type="entry name" value="DUF2630"/>
    <property type="match status" value="1"/>
</dbReference>
<dbReference type="Proteomes" id="UP000318578">
    <property type="component" value="Unassembled WGS sequence"/>
</dbReference>
<evidence type="ECO:0000313" key="2">
    <source>
        <dbReference type="EMBL" id="TVT19358.1"/>
    </source>
</evidence>